<feature type="transmembrane region" description="Helical" evidence="2">
    <location>
        <begin position="266"/>
        <end position="283"/>
    </location>
</feature>
<reference evidence="3" key="1">
    <citation type="submission" date="2021-01" db="EMBL/GenBank/DDBJ databases">
        <title>Whole genome shotgun sequence of Virgisporangium aurantiacum NBRC 16421.</title>
        <authorList>
            <person name="Komaki H."/>
            <person name="Tamura T."/>
        </authorList>
    </citation>
    <scope>NUCLEOTIDE SEQUENCE</scope>
    <source>
        <strain evidence="3">NBRC 16421</strain>
    </source>
</reference>
<feature type="region of interest" description="Disordered" evidence="1">
    <location>
        <begin position="481"/>
        <end position="505"/>
    </location>
</feature>
<keyword evidence="2" id="KW-1133">Transmembrane helix</keyword>
<dbReference type="AlphaFoldDB" id="A0A8J4E0E7"/>
<dbReference type="Proteomes" id="UP000612585">
    <property type="component" value="Unassembled WGS sequence"/>
</dbReference>
<comment type="caution">
    <text evidence="3">The sequence shown here is derived from an EMBL/GenBank/DDBJ whole genome shotgun (WGS) entry which is preliminary data.</text>
</comment>
<feature type="transmembrane region" description="Helical" evidence="2">
    <location>
        <begin position="295"/>
        <end position="314"/>
    </location>
</feature>
<feature type="transmembrane region" description="Helical" evidence="2">
    <location>
        <begin position="213"/>
        <end position="230"/>
    </location>
</feature>
<feature type="transmembrane region" description="Helical" evidence="2">
    <location>
        <begin position="453"/>
        <end position="471"/>
    </location>
</feature>
<organism evidence="3 4">
    <name type="scientific">Virgisporangium aurantiacum</name>
    <dbReference type="NCBI Taxonomy" id="175570"/>
    <lineage>
        <taxon>Bacteria</taxon>
        <taxon>Bacillati</taxon>
        <taxon>Actinomycetota</taxon>
        <taxon>Actinomycetes</taxon>
        <taxon>Micromonosporales</taxon>
        <taxon>Micromonosporaceae</taxon>
        <taxon>Virgisporangium</taxon>
    </lineage>
</organism>
<evidence type="ECO:0000313" key="3">
    <source>
        <dbReference type="EMBL" id="GIJ56726.1"/>
    </source>
</evidence>
<feature type="transmembrane region" description="Helical" evidence="2">
    <location>
        <begin position="326"/>
        <end position="348"/>
    </location>
</feature>
<evidence type="ECO:0000313" key="4">
    <source>
        <dbReference type="Proteomes" id="UP000612585"/>
    </source>
</evidence>
<keyword evidence="2" id="KW-0472">Membrane</keyword>
<gene>
    <name evidence="3" type="ORF">Vau01_042420</name>
</gene>
<feature type="transmembrane region" description="Helical" evidence="2">
    <location>
        <begin position="21"/>
        <end position="45"/>
    </location>
</feature>
<feature type="transmembrane region" description="Helical" evidence="2">
    <location>
        <begin position="189"/>
        <end position="206"/>
    </location>
</feature>
<evidence type="ECO:0000256" key="2">
    <source>
        <dbReference type="SAM" id="Phobius"/>
    </source>
</evidence>
<feature type="transmembrane region" description="Helical" evidence="2">
    <location>
        <begin position="360"/>
        <end position="382"/>
    </location>
</feature>
<evidence type="ECO:0000256" key="1">
    <source>
        <dbReference type="SAM" id="MobiDB-lite"/>
    </source>
</evidence>
<dbReference type="EMBL" id="BOPG01000025">
    <property type="protein sequence ID" value="GIJ56726.1"/>
    <property type="molecule type" value="Genomic_DNA"/>
</dbReference>
<name>A0A8J4E0E7_9ACTN</name>
<feature type="transmembrane region" description="Helical" evidence="2">
    <location>
        <begin position="394"/>
        <end position="416"/>
    </location>
</feature>
<sequence>MPDPPRFYRRPMLPTHQHRAIRTVVALLVASLALGVVFAVLTLLFRHDVLAYQLARQPGADPDELSRTLWTRPIPVLVVAVLYVWVARQLLAGRPRAYRRVRIVSVVGFVAIAWLVASAAYPLWLRGVQVAQLAVLAALIVAVNRPVVRAAFPKVADPRPRNLRAAALLAVLAPLVAEVSVGSTSLREIWVIPLYVPIYGAGVLFIREVVRRTGGGVVNLLVMGLAYGLVEEGLALQSLTSRHLYGAADWAPRLFGLNTAYAEANLAYHAVFSVTIPIVLVEARFGAAPYLRRGGVIGTGVVALLGAALLRISVPPSEDPGYTMSLSAVLLTVAVVAALVVVGLRVRVRPSVRPAGPPPVAALAALATAATFAFLGLVWPFAGARQPLFTHGAWALLPMTGAALVAVAVFVALRRWSAGPQWTLRHPLAACFGALVGHTAFGIVAHADTLPDRGFLAVVALVTAIAGAVIVKRIGDGRRAPAVPPAPGSVTTVSTGSGPAHPPAG</sequence>
<accession>A0A8J4E0E7</accession>
<feature type="transmembrane region" description="Helical" evidence="2">
    <location>
        <begin position="74"/>
        <end position="91"/>
    </location>
</feature>
<keyword evidence="4" id="KW-1185">Reference proteome</keyword>
<keyword evidence="2" id="KW-0812">Transmembrane</keyword>
<feature type="transmembrane region" description="Helical" evidence="2">
    <location>
        <begin position="428"/>
        <end position="447"/>
    </location>
</feature>
<protein>
    <submittedName>
        <fullName evidence="3">Uncharacterized protein</fullName>
    </submittedName>
</protein>
<feature type="transmembrane region" description="Helical" evidence="2">
    <location>
        <begin position="163"/>
        <end position="183"/>
    </location>
</feature>
<proteinExistence type="predicted"/>
<feature type="transmembrane region" description="Helical" evidence="2">
    <location>
        <begin position="103"/>
        <end position="124"/>
    </location>
</feature>
<feature type="transmembrane region" description="Helical" evidence="2">
    <location>
        <begin position="130"/>
        <end position="151"/>
    </location>
</feature>